<evidence type="ECO:0000256" key="1">
    <source>
        <dbReference type="ARBA" id="ARBA00004651"/>
    </source>
</evidence>
<dbReference type="STRING" id="1122192.SAMN02745673_03131"/>
<dbReference type="InterPro" id="IPR050367">
    <property type="entry name" value="APC_superfamily"/>
</dbReference>
<dbReference type="EMBL" id="FUWS01000008">
    <property type="protein sequence ID" value="SKA22740.1"/>
    <property type="molecule type" value="Genomic_DNA"/>
</dbReference>
<dbReference type="InterPro" id="IPR002293">
    <property type="entry name" value="AA/rel_permease1"/>
</dbReference>
<feature type="transmembrane region" description="Helical" evidence="6">
    <location>
        <begin position="48"/>
        <end position="72"/>
    </location>
</feature>
<keyword evidence="8" id="KW-1185">Reference proteome</keyword>
<dbReference type="OrthoDB" id="3185104at2"/>
<dbReference type="Pfam" id="PF13520">
    <property type="entry name" value="AA_permease_2"/>
    <property type="match status" value="1"/>
</dbReference>
<accession>A0A1T4S350</accession>
<sequence>MTTAPAGRTREQGRAGLGLPTATALVMGNVIGIGIFLLPATLAGYGTISLLALVLVSAGALALAAVFGRLAARTPGSGGPYAYAHAAFGDFTGFWIAWSFWITTWAGMAGIAVAWVGYANHFLGWDSPLGSSLLALVCVWVPALVNLAGVRAMGVIQVVTTVLKFLPLLSVALIGLFFIDPANFGPFNATGGSWLTAVSLAGAVLLFVYSGVESASIAAGRVRDPRRNVGRATVIGTLACALVYLLSTVSVMGNVPHERLRESQAPFALAADAVFGGQDWGSAVAAMAVLSGIGAMNGWMMVVAEMPMAAARDGLFPRVFARTNAREVPWFGVVAGAVMASLVIVLNFYGAADAFESIVLLATFTSVIPYFFSACAQLYWLVGGDGGRPVAGGRLAVDLTMVVLAMLFSLWMVVGAGAQAALQGMLIMLLGVPVYVGERARARRAAARAEHAEATGAVKPS</sequence>
<feature type="transmembrane region" description="Helical" evidence="6">
    <location>
        <begin position="162"/>
        <end position="179"/>
    </location>
</feature>
<proteinExistence type="predicted"/>
<dbReference type="PANTHER" id="PTHR42770">
    <property type="entry name" value="AMINO ACID TRANSPORTER-RELATED"/>
    <property type="match status" value="1"/>
</dbReference>
<feature type="transmembrane region" description="Helical" evidence="6">
    <location>
        <begin position="420"/>
        <end position="437"/>
    </location>
</feature>
<feature type="transmembrane region" description="Helical" evidence="6">
    <location>
        <begin position="358"/>
        <end position="383"/>
    </location>
</feature>
<keyword evidence="5 6" id="KW-0472">Membrane</keyword>
<evidence type="ECO:0000256" key="2">
    <source>
        <dbReference type="ARBA" id="ARBA00022475"/>
    </source>
</evidence>
<evidence type="ECO:0000313" key="8">
    <source>
        <dbReference type="Proteomes" id="UP000190637"/>
    </source>
</evidence>
<protein>
    <submittedName>
        <fullName evidence="7">Amino acid/polyamine/organocation transporter, APC superfamily (TC 2.A.3)</fullName>
    </submittedName>
</protein>
<feature type="transmembrane region" description="Helical" evidence="6">
    <location>
        <begin position="129"/>
        <end position="150"/>
    </location>
</feature>
<keyword evidence="3 6" id="KW-0812">Transmembrane</keyword>
<dbReference type="AlphaFoldDB" id="A0A1T4S350"/>
<feature type="transmembrane region" description="Helical" evidence="6">
    <location>
        <begin position="93"/>
        <end position="117"/>
    </location>
</feature>
<evidence type="ECO:0000256" key="4">
    <source>
        <dbReference type="ARBA" id="ARBA00022989"/>
    </source>
</evidence>
<dbReference type="GO" id="GO:0022857">
    <property type="term" value="F:transmembrane transporter activity"/>
    <property type="evidence" value="ECO:0007669"/>
    <property type="project" value="InterPro"/>
</dbReference>
<evidence type="ECO:0000256" key="3">
    <source>
        <dbReference type="ARBA" id="ARBA00022692"/>
    </source>
</evidence>
<dbReference type="GO" id="GO:0005886">
    <property type="term" value="C:plasma membrane"/>
    <property type="evidence" value="ECO:0007669"/>
    <property type="project" value="UniProtKB-SubCell"/>
</dbReference>
<dbReference type="PIRSF" id="PIRSF006060">
    <property type="entry name" value="AA_transporter"/>
    <property type="match status" value="1"/>
</dbReference>
<feature type="transmembrane region" description="Helical" evidence="6">
    <location>
        <begin position="328"/>
        <end position="352"/>
    </location>
</feature>
<organism evidence="7 8">
    <name type="scientific">Marinactinospora thermotolerans DSM 45154</name>
    <dbReference type="NCBI Taxonomy" id="1122192"/>
    <lineage>
        <taxon>Bacteria</taxon>
        <taxon>Bacillati</taxon>
        <taxon>Actinomycetota</taxon>
        <taxon>Actinomycetes</taxon>
        <taxon>Streptosporangiales</taxon>
        <taxon>Nocardiopsidaceae</taxon>
        <taxon>Marinactinospora</taxon>
    </lineage>
</organism>
<feature type="transmembrane region" description="Helical" evidence="6">
    <location>
        <begin position="283"/>
        <end position="307"/>
    </location>
</feature>
<dbReference type="Gene3D" id="1.20.1740.10">
    <property type="entry name" value="Amino acid/polyamine transporter I"/>
    <property type="match status" value="1"/>
</dbReference>
<feature type="transmembrane region" description="Helical" evidence="6">
    <location>
        <begin position="191"/>
        <end position="212"/>
    </location>
</feature>
<evidence type="ECO:0000256" key="6">
    <source>
        <dbReference type="SAM" id="Phobius"/>
    </source>
</evidence>
<gene>
    <name evidence="7" type="ORF">SAMN02745673_03131</name>
</gene>
<dbReference type="Proteomes" id="UP000190637">
    <property type="component" value="Unassembled WGS sequence"/>
</dbReference>
<feature type="transmembrane region" description="Helical" evidence="6">
    <location>
        <begin position="232"/>
        <end position="253"/>
    </location>
</feature>
<comment type="subcellular location">
    <subcellularLocation>
        <location evidence="1">Cell membrane</location>
        <topology evidence="1">Multi-pass membrane protein</topology>
    </subcellularLocation>
</comment>
<reference evidence="7 8" key="1">
    <citation type="submission" date="2017-02" db="EMBL/GenBank/DDBJ databases">
        <authorList>
            <person name="Peterson S.W."/>
        </authorList>
    </citation>
    <scope>NUCLEOTIDE SEQUENCE [LARGE SCALE GENOMIC DNA]</scope>
    <source>
        <strain evidence="7 8">DSM 45154</strain>
    </source>
</reference>
<feature type="transmembrane region" description="Helical" evidence="6">
    <location>
        <begin position="21"/>
        <end position="42"/>
    </location>
</feature>
<evidence type="ECO:0000313" key="7">
    <source>
        <dbReference type="EMBL" id="SKA22740.1"/>
    </source>
</evidence>
<dbReference type="RefSeq" id="WP_078762423.1">
    <property type="nucleotide sequence ID" value="NZ_FUWS01000008.1"/>
</dbReference>
<keyword evidence="4 6" id="KW-1133">Transmembrane helix</keyword>
<dbReference type="PANTHER" id="PTHR42770:SF18">
    <property type="entry name" value="ARGININE_AGMATINE ANTIPORTER"/>
    <property type="match status" value="1"/>
</dbReference>
<keyword evidence="2" id="KW-1003">Cell membrane</keyword>
<name>A0A1T4S350_9ACTN</name>
<evidence type="ECO:0000256" key="5">
    <source>
        <dbReference type="ARBA" id="ARBA00023136"/>
    </source>
</evidence>
<feature type="transmembrane region" description="Helical" evidence="6">
    <location>
        <begin position="395"/>
        <end position="414"/>
    </location>
</feature>